<evidence type="ECO:0000256" key="2">
    <source>
        <dbReference type="ARBA" id="ARBA00022448"/>
    </source>
</evidence>
<evidence type="ECO:0000256" key="4">
    <source>
        <dbReference type="ARBA" id="ARBA00022692"/>
    </source>
</evidence>
<dbReference type="HOGENOM" id="CLU_006935_0_0_10"/>
<dbReference type="RefSeq" id="WP_008512735.1">
    <property type="nucleotide sequence ID" value="NZ_CM001403.1"/>
</dbReference>
<keyword evidence="10" id="KW-0732">Signal</keyword>
<dbReference type="InterPro" id="IPR012910">
    <property type="entry name" value="Plug_dom"/>
</dbReference>
<evidence type="ECO:0000256" key="3">
    <source>
        <dbReference type="ARBA" id="ARBA00022452"/>
    </source>
</evidence>
<dbReference type="PANTHER" id="PTHR40980:SF4">
    <property type="entry name" value="TONB-DEPENDENT RECEPTOR-LIKE BETA-BARREL DOMAIN-CONTAINING PROTEIN"/>
    <property type="match status" value="1"/>
</dbReference>
<dbReference type="OrthoDB" id="8727862at2"/>
<name>H1YEL2_9SPHI</name>
<feature type="signal peptide" evidence="10">
    <location>
        <begin position="1"/>
        <end position="26"/>
    </location>
</feature>
<dbReference type="EMBL" id="CM001403">
    <property type="protein sequence ID" value="EHQ30772.1"/>
    <property type="molecule type" value="Genomic_DNA"/>
</dbReference>
<keyword evidence="13" id="KW-0675">Receptor</keyword>
<dbReference type="Gene3D" id="2.170.130.10">
    <property type="entry name" value="TonB-dependent receptor, plug domain"/>
    <property type="match status" value="1"/>
</dbReference>
<evidence type="ECO:0000256" key="10">
    <source>
        <dbReference type="SAM" id="SignalP"/>
    </source>
</evidence>
<comment type="similarity">
    <text evidence="8 9">Belongs to the TonB-dependent receptor family.</text>
</comment>
<keyword evidence="2 8" id="KW-0813">Transport</keyword>
<dbReference type="Pfam" id="PF07715">
    <property type="entry name" value="Plug"/>
    <property type="match status" value="1"/>
</dbReference>
<organism evidence="13 14">
    <name type="scientific">Mucilaginibacter paludis DSM 18603</name>
    <dbReference type="NCBI Taxonomy" id="714943"/>
    <lineage>
        <taxon>Bacteria</taxon>
        <taxon>Pseudomonadati</taxon>
        <taxon>Bacteroidota</taxon>
        <taxon>Sphingobacteriia</taxon>
        <taxon>Sphingobacteriales</taxon>
        <taxon>Sphingobacteriaceae</taxon>
        <taxon>Mucilaginibacter</taxon>
    </lineage>
</organism>
<dbReference type="InterPro" id="IPR037066">
    <property type="entry name" value="Plug_dom_sf"/>
</dbReference>
<dbReference type="Gene3D" id="2.40.170.20">
    <property type="entry name" value="TonB-dependent receptor, beta-barrel domain"/>
    <property type="match status" value="1"/>
</dbReference>
<dbReference type="AlphaFoldDB" id="H1YEL2"/>
<keyword evidence="6 8" id="KW-0472">Membrane</keyword>
<evidence type="ECO:0000256" key="9">
    <source>
        <dbReference type="RuleBase" id="RU003357"/>
    </source>
</evidence>
<evidence type="ECO:0000256" key="6">
    <source>
        <dbReference type="ARBA" id="ARBA00023136"/>
    </source>
</evidence>
<dbReference type="InterPro" id="IPR036942">
    <property type="entry name" value="Beta-barrel_TonB_sf"/>
</dbReference>
<proteinExistence type="inferred from homology"/>
<dbReference type="PROSITE" id="PS52016">
    <property type="entry name" value="TONB_DEPENDENT_REC_3"/>
    <property type="match status" value="1"/>
</dbReference>
<dbReference type="Gene3D" id="2.60.40.1120">
    <property type="entry name" value="Carboxypeptidase-like, regulatory domain"/>
    <property type="match status" value="1"/>
</dbReference>
<evidence type="ECO:0000313" key="14">
    <source>
        <dbReference type="Proteomes" id="UP000002774"/>
    </source>
</evidence>
<feature type="chain" id="PRO_5003558507" evidence="10">
    <location>
        <begin position="27"/>
        <end position="940"/>
    </location>
</feature>
<protein>
    <submittedName>
        <fullName evidence="13">TonB-dependent receptor</fullName>
    </submittedName>
</protein>
<dbReference type="eggNOG" id="COG4771">
    <property type="taxonomic scope" value="Bacteria"/>
</dbReference>
<evidence type="ECO:0000313" key="13">
    <source>
        <dbReference type="EMBL" id="EHQ30772.1"/>
    </source>
</evidence>
<evidence type="ECO:0000259" key="11">
    <source>
        <dbReference type="Pfam" id="PF00593"/>
    </source>
</evidence>
<dbReference type="Proteomes" id="UP000002774">
    <property type="component" value="Chromosome"/>
</dbReference>
<dbReference type="InterPro" id="IPR000531">
    <property type="entry name" value="Beta-barrel_TonB"/>
</dbReference>
<evidence type="ECO:0000256" key="5">
    <source>
        <dbReference type="ARBA" id="ARBA00023077"/>
    </source>
</evidence>
<dbReference type="SUPFAM" id="SSF49464">
    <property type="entry name" value="Carboxypeptidase regulatory domain-like"/>
    <property type="match status" value="1"/>
</dbReference>
<dbReference type="Pfam" id="PF00593">
    <property type="entry name" value="TonB_dep_Rec_b-barrel"/>
    <property type="match status" value="1"/>
</dbReference>
<keyword evidence="14" id="KW-1185">Reference proteome</keyword>
<evidence type="ECO:0000256" key="1">
    <source>
        <dbReference type="ARBA" id="ARBA00004571"/>
    </source>
</evidence>
<feature type="domain" description="TonB-dependent receptor-like beta-barrel" evidence="11">
    <location>
        <begin position="434"/>
        <end position="891"/>
    </location>
</feature>
<dbReference type="STRING" id="714943.Mucpa_6722"/>
<gene>
    <name evidence="13" type="ORF">Mucpa_6722</name>
</gene>
<feature type="domain" description="TonB-dependent receptor plug" evidence="12">
    <location>
        <begin position="142"/>
        <end position="240"/>
    </location>
</feature>
<evidence type="ECO:0000256" key="7">
    <source>
        <dbReference type="ARBA" id="ARBA00023237"/>
    </source>
</evidence>
<keyword evidence="3 8" id="KW-1134">Transmembrane beta strand</keyword>
<dbReference type="GO" id="GO:0009279">
    <property type="term" value="C:cell outer membrane"/>
    <property type="evidence" value="ECO:0007669"/>
    <property type="project" value="UniProtKB-SubCell"/>
</dbReference>
<evidence type="ECO:0000259" key="12">
    <source>
        <dbReference type="Pfam" id="PF07715"/>
    </source>
</evidence>
<keyword evidence="7 8" id="KW-0998">Cell outer membrane</keyword>
<sequence>MSYHYLFKKIALPFLFVLFLATAVNAQIIKGKITDRKNGEPLPGATVELKQGIRNLYAPVNLDGSYQFKNLRPGIYLLQVKFVGFKTSITYTVEAKAGVTTVNVSLVDDLTSLTEINVTEKINKESDGAARSLEKSSNNIENILSSNTIQLLPDVTVGNALQRMSGVTIQRSTSGEGRYAIIRGMDQRYNTVLVNGIKIPSPDDQYRFVPLDIFPSEILERLEVIKALTPNMEGDAIGGVMNLVMKSAPDRLLLNVNASAGYSFLFSGNRPFDSFNTSSINKQSPAEINGNSYISTTKDYQVNSLYSTPKSNPVNSTLGITIGDRFLNHKLGVVVSGSYQNFYRGSNSTYLVPNAEPGYSPANTPSISNIYNRKFSTQTERVGLHNKIDYVFNSKNKISLYNLYVKQNEYQDRFTADSDLITTTSKQGITYRTLNRTTWTYQNLYNSTLQGEHQLTDKLKFNWNGVYSIAKRNMPDQVEYQINHTGLRDTHGNIDSTTNVAASISHKWQHNTDQDVAGYYNFIYNPKIVDRDVELSFGGLYRHKTRSNYYASYSLTANPPNQVYNGNLSAIQLAFNQAGQATGDGASSTDGNDYTFHENVTGEYLQTKFMLLDKLQIIGGVRVENTAQDYATTQSVNTSAQNGRINYTDVLPSANLKYALSDVQNLRLSYFKSISRPSFSELAPTKIAGDTYDQVGNPELQHTRAENYDFRYELFPGGSNQLLLGAFYKDIQNPIELINVNGASAQSVFKTGAPSLQYIQPQNTDKATNYGFEGQLTKYFGVLGISANYTFTQSKVTTPKLSKVSAVPIYVNETRPLQGQAKNIANLSLLFKSSKIGLDMQLAYVFTGERIAQVSNYADLDVWQKQYNQVDFSFEKVLIKKLSFYGKVNNLTNASNRLFLKHSSTVGQVIPIPAQDNAEEILIQKDIYKVSFLTGLRYKF</sequence>
<keyword evidence="5 9" id="KW-0798">TonB box</keyword>
<dbReference type="InterPro" id="IPR039426">
    <property type="entry name" value="TonB-dep_rcpt-like"/>
</dbReference>
<accession>H1YEL2</accession>
<dbReference type="SUPFAM" id="SSF56935">
    <property type="entry name" value="Porins"/>
    <property type="match status" value="1"/>
</dbReference>
<dbReference type="CDD" id="cd01347">
    <property type="entry name" value="ligand_gated_channel"/>
    <property type="match status" value="1"/>
</dbReference>
<dbReference type="InterPro" id="IPR008969">
    <property type="entry name" value="CarboxyPept-like_regulatory"/>
</dbReference>
<evidence type="ECO:0000256" key="8">
    <source>
        <dbReference type="PROSITE-ProRule" id="PRU01360"/>
    </source>
</evidence>
<reference evidence="13" key="1">
    <citation type="submission" date="2011-09" db="EMBL/GenBank/DDBJ databases">
        <title>The permanent draft genome of Mucilaginibacter paludis DSM 18603.</title>
        <authorList>
            <consortium name="US DOE Joint Genome Institute (JGI-PGF)"/>
            <person name="Lucas S."/>
            <person name="Han J."/>
            <person name="Lapidus A."/>
            <person name="Bruce D."/>
            <person name="Goodwin L."/>
            <person name="Pitluck S."/>
            <person name="Peters L."/>
            <person name="Kyrpides N."/>
            <person name="Mavromatis K."/>
            <person name="Ivanova N."/>
            <person name="Mikhailova N."/>
            <person name="Held B."/>
            <person name="Detter J.C."/>
            <person name="Tapia R."/>
            <person name="Han C."/>
            <person name="Land M."/>
            <person name="Hauser L."/>
            <person name="Markowitz V."/>
            <person name="Cheng J.-F."/>
            <person name="Hugenholtz P."/>
            <person name="Woyke T."/>
            <person name="Wu D."/>
            <person name="Tindall B."/>
            <person name="Brambilla E."/>
            <person name="Klenk H.-P."/>
            <person name="Eisen J.A."/>
        </authorList>
    </citation>
    <scope>NUCLEOTIDE SEQUENCE [LARGE SCALE GENOMIC DNA]</scope>
    <source>
        <strain evidence="13">DSM 18603</strain>
    </source>
</reference>
<dbReference type="PANTHER" id="PTHR40980">
    <property type="entry name" value="PLUG DOMAIN-CONTAINING PROTEIN"/>
    <property type="match status" value="1"/>
</dbReference>
<keyword evidence="4 8" id="KW-0812">Transmembrane</keyword>
<dbReference type="Pfam" id="PF13620">
    <property type="entry name" value="CarboxypepD_reg"/>
    <property type="match status" value="1"/>
</dbReference>
<comment type="subcellular location">
    <subcellularLocation>
        <location evidence="1 8">Cell outer membrane</location>
        <topology evidence="1 8">Multi-pass membrane protein</topology>
    </subcellularLocation>
</comment>